<sequence>MIPRPTWNGTVPPVSLFENIKHLDIDLCLWDVDPYGHIPTPRYRLSNLGEARNLESLTWKTHLHAINEAGDLGRPLTELQAVERPRPFTLRPELFPKLRYLELHFLCVSNHRLAKCLTTLQSSLQSLILRRCVLNLLLRRYSCNSGGKRSCRLRLYLSIAEIKQSSTRSGEANLFD</sequence>
<gene>
    <name evidence="1" type="ORF">VC83_04782</name>
</gene>
<protein>
    <submittedName>
        <fullName evidence="1">Uncharacterized protein</fullName>
    </submittedName>
</protein>
<proteinExistence type="predicted"/>
<organism evidence="1">
    <name type="scientific">Pseudogymnoascus destructans</name>
    <dbReference type="NCBI Taxonomy" id="655981"/>
    <lineage>
        <taxon>Eukaryota</taxon>
        <taxon>Fungi</taxon>
        <taxon>Dikarya</taxon>
        <taxon>Ascomycota</taxon>
        <taxon>Pezizomycotina</taxon>
        <taxon>Leotiomycetes</taxon>
        <taxon>Thelebolales</taxon>
        <taxon>Thelebolaceae</taxon>
        <taxon>Pseudogymnoascus</taxon>
    </lineage>
</organism>
<accession>A0A177A5J7</accession>
<dbReference type="AlphaFoldDB" id="A0A177A5J7"/>
<dbReference type="GeneID" id="36287852"/>
<name>A0A177A5J7_9PEZI</name>
<dbReference type="RefSeq" id="XP_024322765.1">
    <property type="nucleotide sequence ID" value="XM_024468410.1"/>
</dbReference>
<dbReference type="EMBL" id="KV441400">
    <property type="protein sequence ID" value="OAF57476.1"/>
    <property type="molecule type" value="Genomic_DNA"/>
</dbReference>
<reference evidence="1" key="1">
    <citation type="submission" date="2016-03" db="EMBL/GenBank/DDBJ databases">
        <title>Updated assembly of Pseudogymnoascus destructans, the fungus causing white-nose syndrome of bats.</title>
        <authorList>
            <person name="Palmer J.M."/>
            <person name="Drees K.P."/>
            <person name="Foster J.T."/>
            <person name="Lindner D.L."/>
        </authorList>
    </citation>
    <scope>NUCLEOTIDE SEQUENCE [LARGE SCALE GENOMIC DNA]</scope>
    <source>
        <strain evidence="1">20631-21</strain>
    </source>
</reference>
<dbReference type="Proteomes" id="UP000077154">
    <property type="component" value="Unassembled WGS sequence"/>
</dbReference>
<dbReference type="OrthoDB" id="3436721at2759"/>
<evidence type="ECO:0000313" key="1">
    <source>
        <dbReference type="EMBL" id="OAF57476.1"/>
    </source>
</evidence>